<dbReference type="PATRIC" id="fig|1379739.3.peg.1656"/>
<dbReference type="Proteomes" id="UP000032250">
    <property type="component" value="Unassembled WGS sequence"/>
</dbReference>
<organism evidence="2 3">
    <name type="scientific">Clostridium botulinum B2 450</name>
    <dbReference type="NCBI Taxonomy" id="1379739"/>
    <lineage>
        <taxon>Bacteria</taxon>
        <taxon>Bacillati</taxon>
        <taxon>Bacillota</taxon>
        <taxon>Clostridia</taxon>
        <taxon>Eubacteriales</taxon>
        <taxon>Clostridiaceae</taxon>
        <taxon>Clostridium</taxon>
    </lineage>
</organism>
<evidence type="ECO:0000313" key="2">
    <source>
        <dbReference type="EMBL" id="KIS23272.1"/>
    </source>
</evidence>
<accession>A0A0D1BU09</accession>
<feature type="compositionally biased region" description="Low complexity" evidence="1">
    <location>
        <begin position="136"/>
        <end position="160"/>
    </location>
</feature>
<protein>
    <submittedName>
        <fullName evidence="2">Sporulation protein</fullName>
    </submittedName>
</protein>
<dbReference type="EMBL" id="JXSU01000007">
    <property type="protein sequence ID" value="KIS23272.1"/>
    <property type="molecule type" value="Genomic_DNA"/>
</dbReference>
<evidence type="ECO:0000256" key="1">
    <source>
        <dbReference type="SAM" id="MobiDB-lite"/>
    </source>
</evidence>
<dbReference type="HOGENOM" id="CLU_115880_1_1_9"/>
<comment type="caution">
    <text evidence="2">The sequence shown here is derived from an EMBL/GenBank/DDBJ whole genome shotgun (WGS) entry which is preliminary data.</text>
</comment>
<dbReference type="PANTHER" id="PTHR39162:SF1">
    <property type="entry name" value="SPORULATION PROTEIN YTFJ"/>
    <property type="match status" value="1"/>
</dbReference>
<feature type="compositionally biased region" description="Polar residues" evidence="1">
    <location>
        <begin position="119"/>
        <end position="135"/>
    </location>
</feature>
<dbReference type="OrthoDB" id="1711150at2"/>
<feature type="region of interest" description="Disordered" evidence="1">
    <location>
        <begin position="119"/>
        <end position="167"/>
    </location>
</feature>
<dbReference type="InterPro" id="IPR014229">
    <property type="entry name" value="Spore_YtfJ"/>
</dbReference>
<dbReference type="RefSeq" id="WP_043031770.1">
    <property type="nucleotide sequence ID" value="NZ_JXSU01000007.1"/>
</dbReference>
<dbReference type="PANTHER" id="PTHR39162">
    <property type="entry name" value="GLL3345 PROTEIN"/>
    <property type="match status" value="1"/>
</dbReference>
<proteinExistence type="predicted"/>
<dbReference type="AlphaFoldDB" id="A0A0D1BU09"/>
<sequence>MNNNKCFDENMNAVFTKVEDYIKHENLLGAPVSVENKTLVPIVSVTLGYGSGNHSPKMNQNTTDSSPALGLGARVCTDAIMVMDNDSVSMLPVSQKNNMDKIINKIPEMVTNLKQNMGQNNQQAGSQNTAASQAISTNAPQATSTASSQSTSTKASTAYSGQNTKKN</sequence>
<name>A0A0D1BU09_CLOBO</name>
<reference evidence="2 3" key="1">
    <citation type="submission" date="2014-06" db="EMBL/GenBank/DDBJ databases">
        <title>Genome characterization of distinct group I Clostridium botulinum lineages.</title>
        <authorList>
            <person name="Giordani F."/>
            <person name="Anselmo A."/>
            <person name="Fillo S."/>
            <person name="Palozzi A.M."/>
            <person name="Fortunato A."/>
            <person name="Gentile B."/>
            <person name="Ciammaruconi A."/>
            <person name="Anniballi F."/>
            <person name="De Medici D."/>
            <person name="Lista F."/>
        </authorList>
    </citation>
    <scope>NUCLEOTIDE SEQUENCE [LARGE SCALE GENOMIC DNA]</scope>
    <source>
        <strain evidence="2 3">B2 450</strain>
    </source>
</reference>
<dbReference type="Pfam" id="PF09579">
    <property type="entry name" value="Spore_YtfJ"/>
    <property type="match status" value="1"/>
</dbReference>
<evidence type="ECO:0000313" key="3">
    <source>
        <dbReference type="Proteomes" id="UP000032250"/>
    </source>
</evidence>
<gene>
    <name evidence="2" type="ORF">N495_06615</name>
</gene>